<proteinExistence type="predicted"/>
<protein>
    <submittedName>
        <fullName evidence="8">Major facilitator superfamily MFS_1</fullName>
    </submittedName>
</protein>
<dbReference type="GO" id="GO:0005886">
    <property type="term" value="C:plasma membrane"/>
    <property type="evidence" value="ECO:0007669"/>
    <property type="project" value="UniProtKB-SubCell"/>
</dbReference>
<evidence type="ECO:0000256" key="5">
    <source>
        <dbReference type="ARBA" id="ARBA00023136"/>
    </source>
</evidence>
<gene>
    <name evidence="8" type="ORF">U27_02385</name>
</gene>
<dbReference type="PANTHER" id="PTHR43124">
    <property type="entry name" value="PURINE EFFLUX PUMP PBUE"/>
    <property type="match status" value="1"/>
</dbReference>
<dbReference type="InterPro" id="IPR020846">
    <property type="entry name" value="MFS_dom"/>
</dbReference>
<dbReference type="PROSITE" id="PS50850">
    <property type="entry name" value="MFS"/>
    <property type="match status" value="1"/>
</dbReference>
<dbReference type="eggNOG" id="COG2814">
    <property type="taxonomic scope" value="Bacteria"/>
</dbReference>
<feature type="transmembrane region" description="Helical" evidence="6">
    <location>
        <begin position="36"/>
        <end position="57"/>
    </location>
</feature>
<dbReference type="InterPro" id="IPR050189">
    <property type="entry name" value="MFS_Efflux_Transporters"/>
</dbReference>
<organism evidence="8">
    <name type="scientific">Vecturithrix granuli</name>
    <dbReference type="NCBI Taxonomy" id="1499967"/>
    <lineage>
        <taxon>Bacteria</taxon>
        <taxon>Candidatus Moduliflexota</taxon>
        <taxon>Candidatus Vecturitrichia</taxon>
        <taxon>Candidatus Vecturitrichales</taxon>
        <taxon>Candidatus Vecturitrichaceae</taxon>
        <taxon>Candidatus Vecturithrix</taxon>
    </lineage>
</organism>
<evidence type="ECO:0000259" key="7">
    <source>
        <dbReference type="PROSITE" id="PS50850"/>
    </source>
</evidence>
<feature type="transmembrane region" description="Helical" evidence="6">
    <location>
        <begin position="127"/>
        <end position="150"/>
    </location>
</feature>
<keyword evidence="2" id="KW-1003">Cell membrane</keyword>
<dbReference type="AlphaFoldDB" id="A0A0S6WAG8"/>
<feature type="transmembrane region" description="Helical" evidence="6">
    <location>
        <begin position="156"/>
        <end position="177"/>
    </location>
</feature>
<feature type="domain" description="Major facilitator superfamily (MFS) profile" evidence="7">
    <location>
        <begin position="1"/>
        <end position="385"/>
    </location>
</feature>
<dbReference type="Gene3D" id="1.20.1250.20">
    <property type="entry name" value="MFS general substrate transporter like domains"/>
    <property type="match status" value="1"/>
</dbReference>
<evidence type="ECO:0000313" key="9">
    <source>
        <dbReference type="Proteomes" id="UP000030661"/>
    </source>
</evidence>
<dbReference type="GO" id="GO:0022857">
    <property type="term" value="F:transmembrane transporter activity"/>
    <property type="evidence" value="ECO:0007669"/>
    <property type="project" value="InterPro"/>
</dbReference>
<evidence type="ECO:0000256" key="3">
    <source>
        <dbReference type="ARBA" id="ARBA00022692"/>
    </source>
</evidence>
<evidence type="ECO:0000256" key="4">
    <source>
        <dbReference type="ARBA" id="ARBA00022989"/>
    </source>
</evidence>
<dbReference type="PANTHER" id="PTHR43124:SF3">
    <property type="entry name" value="CHLORAMPHENICOL EFFLUX PUMP RV0191"/>
    <property type="match status" value="1"/>
</dbReference>
<evidence type="ECO:0000313" key="8">
    <source>
        <dbReference type="EMBL" id="GAK55551.1"/>
    </source>
</evidence>
<evidence type="ECO:0000256" key="6">
    <source>
        <dbReference type="SAM" id="Phobius"/>
    </source>
</evidence>
<comment type="subcellular location">
    <subcellularLocation>
        <location evidence="1">Cell membrane</location>
        <topology evidence="1">Multi-pass membrane protein</topology>
    </subcellularLocation>
</comment>
<evidence type="ECO:0000256" key="2">
    <source>
        <dbReference type="ARBA" id="ARBA00022475"/>
    </source>
</evidence>
<dbReference type="Proteomes" id="UP000030661">
    <property type="component" value="Unassembled WGS sequence"/>
</dbReference>
<sequence length="387" mass="41845">MPWKIGLITASRLVLNTARRFAYPFAPVLSRGLGVPLTAITSLIAVNQATTIFGLLIGPITDRLGYRRMMLAGLGVLTLGMTTASFFPVYGAVFLALALAGLGKTMFDPAMQSYISELVPFERRARAMGILEFAWAGSTLIGIPLIAILIDRLGWRAPFFLLSGIGVLSLLTLSLFLPKEPEHARPRQLAWGFWQTFQVLLKNRIALATLGFSFCFSLANETIFVIYGAWLEHTFQVSILTIGISTTVIGIAELTGELLTTMISDKLGVERVILGGLFLCVLSYGLLPWCSHSFSLALGGLFLIFFIVEFTVINFLSLSTELLPGARATMISGLFAAGGLGRITGSLLGGAAWLWGGIAANSTISVITCSLAFGIIAWVIRQWKRTP</sequence>
<feature type="transmembrane region" description="Helical" evidence="6">
    <location>
        <begin position="205"/>
        <end position="229"/>
    </location>
</feature>
<dbReference type="InterPro" id="IPR036259">
    <property type="entry name" value="MFS_trans_sf"/>
</dbReference>
<dbReference type="Pfam" id="PF07690">
    <property type="entry name" value="MFS_1"/>
    <property type="match status" value="1"/>
</dbReference>
<feature type="transmembrane region" description="Helical" evidence="6">
    <location>
        <begin position="358"/>
        <end position="380"/>
    </location>
</feature>
<feature type="transmembrane region" description="Helical" evidence="6">
    <location>
        <begin position="328"/>
        <end position="352"/>
    </location>
</feature>
<dbReference type="SUPFAM" id="SSF103473">
    <property type="entry name" value="MFS general substrate transporter"/>
    <property type="match status" value="1"/>
</dbReference>
<accession>A0A0S6WAG8</accession>
<feature type="transmembrane region" description="Helical" evidence="6">
    <location>
        <begin position="268"/>
        <end position="287"/>
    </location>
</feature>
<keyword evidence="5 6" id="KW-0472">Membrane</keyword>
<feature type="transmembrane region" description="Helical" evidence="6">
    <location>
        <begin position="293"/>
        <end position="316"/>
    </location>
</feature>
<keyword evidence="9" id="KW-1185">Reference proteome</keyword>
<reference evidence="8" key="1">
    <citation type="journal article" date="2015" name="PeerJ">
        <title>First genomic representation of candidate bacterial phylum KSB3 points to enhanced environmental sensing as a trigger of wastewater bulking.</title>
        <authorList>
            <person name="Sekiguchi Y."/>
            <person name="Ohashi A."/>
            <person name="Parks D.H."/>
            <person name="Yamauchi T."/>
            <person name="Tyson G.W."/>
            <person name="Hugenholtz P."/>
        </authorList>
    </citation>
    <scope>NUCLEOTIDE SEQUENCE [LARGE SCALE GENOMIC DNA]</scope>
</reference>
<dbReference type="InterPro" id="IPR011701">
    <property type="entry name" value="MFS"/>
</dbReference>
<keyword evidence="4 6" id="KW-1133">Transmembrane helix</keyword>
<evidence type="ECO:0000256" key="1">
    <source>
        <dbReference type="ARBA" id="ARBA00004651"/>
    </source>
</evidence>
<name>A0A0S6WAG8_VECG1</name>
<feature type="transmembrane region" description="Helical" evidence="6">
    <location>
        <begin position="235"/>
        <end position="256"/>
    </location>
</feature>
<dbReference type="EMBL" id="DF820463">
    <property type="protein sequence ID" value="GAK55551.1"/>
    <property type="molecule type" value="Genomic_DNA"/>
</dbReference>
<dbReference type="STRING" id="1499967.U27_02385"/>
<keyword evidence="3 6" id="KW-0812">Transmembrane</keyword>
<dbReference type="HOGENOM" id="CLU_001265_61_5_0"/>